<name>A0ACB7RZ50_HYAAI</name>
<gene>
    <name evidence="1" type="ORF">HPB50_026755</name>
</gene>
<evidence type="ECO:0000313" key="2">
    <source>
        <dbReference type="Proteomes" id="UP000821845"/>
    </source>
</evidence>
<protein>
    <submittedName>
        <fullName evidence="1">Uncharacterized protein</fullName>
    </submittedName>
</protein>
<accession>A0ACB7RZ50</accession>
<comment type="caution">
    <text evidence="1">The sequence shown here is derived from an EMBL/GenBank/DDBJ whole genome shotgun (WGS) entry which is preliminary data.</text>
</comment>
<evidence type="ECO:0000313" key="1">
    <source>
        <dbReference type="EMBL" id="KAH6927089.1"/>
    </source>
</evidence>
<dbReference type="EMBL" id="CM023487">
    <property type="protein sequence ID" value="KAH6927089.1"/>
    <property type="molecule type" value="Genomic_DNA"/>
</dbReference>
<keyword evidence="2" id="KW-1185">Reference proteome</keyword>
<proteinExistence type="predicted"/>
<organism evidence="1 2">
    <name type="scientific">Hyalomma asiaticum</name>
    <name type="common">Tick</name>
    <dbReference type="NCBI Taxonomy" id="266040"/>
    <lineage>
        <taxon>Eukaryota</taxon>
        <taxon>Metazoa</taxon>
        <taxon>Ecdysozoa</taxon>
        <taxon>Arthropoda</taxon>
        <taxon>Chelicerata</taxon>
        <taxon>Arachnida</taxon>
        <taxon>Acari</taxon>
        <taxon>Parasitiformes</taxon>
        <taxon>Ixodida</taxon>
        <taxon>Ixodoidea</taxon>
        <taxon>Ixodidae</taxon>
        <taxon>Hyalomminae</taxon>
        <taxon>Hyalomma</taxon>
    </lineage>
</organism>
<sequence>MRTHLTHSSHPPPSKKPPPTPRRTPNFSLKGRPDNPLHVRPPNCALRSTASQRDTRAFSVDGLRGTGRRAGKAAFKTVGASDYCEDRKRRTTAGLETPCLQSPDSGLSKFGRGRTWL</sequence>
<dbReference type="Proteomes" id="UP000821845">
    <property type="component" value="Chromosome 7"/>
</dbReference>
<reference evidence="1" key="1">
    <citation type="submission" date="2020-05" db="EMBL/GenBank/DDBJ databases">
        <title>Large-scale comparative analyses of tick genomes elucidate their genetic diversity and vector capacities.</title>
        <authorList>
            <person name="Jia N."/>
            <person name="Wang J."/>
            <person name="Shi W."/>
            <person name="Du L."/>
            <person name="Sun Y."/>
            <person name="Zhan W."/>
            <person name="Jiang J."/>
            <person name="Wang Q."/>
            <person name="Zhang B."/>
            <person name="Ji P."/>
            <person name="Sakyi L.B."/>
            <person name="Cui X."/>
            <person name="Yuan T."/>
            <person name="Jiang B."/>
            <person name="Yang W."/>
            <person name="Lam T.T.-Y."/>
            <person name="Chang Q."/>
            <person name="Ding S."/>
            <person name="Wang X."/>
            <person name="Zhu J."/>
            <person name="Ruan X."/>
            <person name="Zhao L."/>
            <person name="Wei J."/>
            <person name="Que T."/>
            <person name="Du C."/>
            <person name="Cheng J."/>
            <person name="Dai P."/>
            <person name="Han X."/>
            <person name="Huang E."/>
            <person name="Gao Y."/>
            <person name="Liu J."/>
            <person name="Shao H."/>
            <person name="Ye R."/>
            <person name="Li L."/>
            <person name="Wei W."/>
            <person name="Wang X."/>
            <person name="Wang C."/>
            <person name="Yang T."/>
            <person name="Huo Q."/>
            <person name="Li W."/>
            <person name="Guo W."/>
            <person name="Chen H."/>
            <person name="Zhou L."/>
            <person name="Ni X."/>
            <person name="Tian J."/>
            <person name="Zhou Y."/>
            <person name="Sheng Y."/>
            <person name="Liu T."/>
            <person name="Pan Y."/>
            <person name="Xia L."/>
            <person name="Li J."/>
            <person name="Zhao F."/>
            <person name="Cao W."/>
        </authorList>
    </citation>
    <scope>NUCLEOTIDE SEQUENCE</scope>
    <source>
        <strain evidence="1">Hyas-2018</strain>
    </source>
</reference>